<feature type="domain" description="RecF/RecN/SMC N-terminal" evidence="10">
    <location>
        <begin position="7"/>
        <end position="491"/>
    </location>
</feature>
<evidence type="ECO:0000256" key="6">
    <source>
        <dbReference type="ARBA" id="ARBA00022840"/>
    </source>
</evidence>
<evidence type="ECO:0000313" key="11">
    <source>
        <dbReference type="EMBL" id="CAJ54305.1"/>
    </source>
</evidence>
<keyword evidence="12" id="KW-1185">Reference proteome</keyword>
<keyword evidence="6" id="KW-0067">ATP-binding</keyword>
<dbReference type="CDD" id="cd03241">
    <property type="entry name" value="ABC_RecN"/>
    <property type="match status" value="1"/>
</dbReference>
<name>Q1MRS1_LAWIP</name>
<dbReference type="InterPro" id="IPR004604">
    <property type="entry name" value="DNA_recomb/repair_RecN"/>
</dbReference>
<evidence type="ECO:0000256" key="7">
    <source>
        <dbReference type="ARBA" id="ARBA00023204"/>
    </source>
</evidence>
<dbReference type="PANTHER" id="PTHR11059:SF0">
    <property type="entry name" value="DNA REPAIR PROTEIN RECN"/>
    <property type="match status" value="1"/>
</dbReference>
<dbReference type="AlphaFoldDB" id="Q1MRS1"/>
<dbReference type="EMBL" id="AM180252">
    <property type="protein sequence ID" value="CAJ54305.1"/>
    <property type="molecule type" value="Genomic_DNA"/>
</dbReference>
<evidence type="ECO:0000256" key="8">
    <source>
        <dbReference type="ARBA" id="ARBA00033408"/>
    </source>
</evidence>
<dbReference type="Gene3D" id="3.40.50.300">
    <property type="entry name" value="P-loop containing nucleotide triphosphate hydrolases"/>
    <property type="match status" value="2"/>
</dbReference>
<dbReference type="Pfam" id="PF02463">
    <property type="entry name" value="SMC_N"/>
    <property type="match status" value="1"/>
</dbReference>
<dbReference type="GO" id="GO:0009432">
    <property type="term" value="P:SOS response"/>
    <property type="evidence" value="ECO:0007669"/>
    <property type="project" value="TreeGrafter"/>
</dbReference>
<dbReference type="HOGENOM" id="CLU_018297_3_1_7"/>
<accession>Q1MRS1</accession>
<dbReference type="OrthoDB" id="9806954at2"/>
<keyword evidence="4" id="KW-0547">Nucleotide-binding</keyword>
<dbReference type="Proteomes" id="UP000002430">
    <property type="component" value="Chromosome"/>
</dbReference>
<evidence type="ECO:0000256" key="1">
    <source>
        <dbReference type="ARBA" id="ARBA00003618"/>
    </source>
</evidence>
<dbReference type="STRING" id="363253.LI0249"/>
<comment type="function">
    <text evidence="1 9">May be involved in recombinational repair of damaged DNA.</text>
</comment>
<evidence type="ECO:0000259" key="10">
    <source>
        <dbReference type="Pfam" id="PF02463"/>
    </source>
</evidence>
<evidence type="ECO:0000313" key="12">
    <source>
        <dbReference type="Proteomes" id="UP000002430"/>
    </source>
</evidence>
<keyword evidence="7 9" id="KW-0234">DNA repair</keyword>
<dbReference type="SUPFAM" id="SSF52540">
    <property type="entry name" value="P-loop containing nucleoside triphosphate hydrolases"/>
    <property type="match status" value="2"/>
</dbReference>
<dbReference type="GO" id="GO:0043590">
    <property type="term" value="C:bacterial nucleoid"/>
    <property type="evidence" value="ECO:0007669"/>
    <property type="project" value="TreeGrafter"/>
</dbReference>
<evidence type="ECO:0000256" key="9">
    <source>
        <dbReference type="PIRNR" id="PIRNR003128"/>
    </source>
</evidence>
<dbReference type="GO" id="GO:0005524">
    <property type="term" value="F:ATP binding"/>
    <property type="evidence" value="ECO:0007669"/>
    <property type="project" value="UniProtKB-KW"/>
</dbReference>
<sequence length="527" mass="60811">MMFEYLRIQNLALIDDIELEFSSGMNVITGETGAGKSFILKAINFLMGDKLRVDMVRQGKERAQIEALFVHPEKGELILRRELSAATGRSRFYLNDKLTSQNTVKELQPKLLTHTSQHGQQKLLQPLYQEKIIDAWVEHPELFQQKDILIEEIKTLLKKKEKLIYRCQEIEERRDLFESYLYDINKVKPIPNEDEQLELLKEDIRSIAILQKKQLMILQLLQGEEGGLINHLSLIEKNLECFLSIDQSIMDSLPTIIECRQQLNELAQKLQKLSLVTSEKNKNIEEIEARLFELSQLKRKLHRSLPEIFSFKEEIEDKLSFLDSCVLDLRQIEKQYTILIKKLQVILEKIYELRKKAANKFCHALKAQLIDLGFSDYLNVIIDFIPYELFSGCVEHKAQILWAPNPGQPPQLLERIASGGELSRFLLAVVSIQSSEDEGMLIFDEIDAGIGGHTLFKVADKLVSLADKKQLLVITHWPQLAVKASRHFLIVKDINENITFTRCKQLTDFEKQAELSRMAGLSLSKLD</sequence>
<protein>
    <recommendedName>
        <fullName evidence="3 9">DNA repair protein RecN</fullName>
    </recommendedName>
    <alternativeName>
        <fullName evidence="8 9">Recombination protein N</fullName>
    </alternativeName>
</protein>
<gene>
    <name evidence="11" type="primary">recN</name>
    <name evidence="11" type="ordered locus">LI0249</name>
</gene>
<proteinExistence type="inferred from homology"/>
<reference evidence="11 12" key="1">
    <citation type="submission" date="2005-11" db="EMBL/GenBank/DDBJ databases">
        <title>The complete genome sequence of Lawsonia intracellularis: the causative agent of proliferative enteropathy.</title>
        <authorList>
            <person name="Kaur K."/>
            <person name="Zhang Q."/>
            <person name="Beckler D."/>
            <person name="Munir S."/>
            <person name="Li L."/>
            <person name="Kinsley K."/>
            <person name="Herron L."/>
            <person name="Peterson A."/>
            <person name="May B."/>
            <person name="Singh S."/>
            <person name="Gebhart C."/>
            <person name="Kapur V."/>
        </authorList>
    </citation>
    <scope>NUCLEOTIDE SEQUENCE [LARGE SCALE GENOMIC DNA]</scope>
    <source>
        <strain evidence="11 12">PHE/MN1-00</strain>
    </source>
</reference>
<keyword evidence="5 9" id="KW-0227">DNA damage</keyword>
<evidence type="ECO:0000256" key="4">
    <source>
        <dbReference type="ARBA" id="ARBA00022741"/>
    </source>
</evidence>
<dbReference type="RefSeq" id="WP_011526331.1">
    <property type="nucleotide sequence ID" value="NC_008011.1"/>
</dbReference>
<dbReference type="eggNOG" id="COG0497">
    <property type="taxonomic scope" value="Bacteria"/>
</dbReference>
<dbReference type="GO" id="GO:0006281">
    <property type="term" value="P:DNA repair"/>
    <property type="evidence" value="ECO:0007669"/>
    <property type="project" value="UniProtKB-KW"/>
</dbReference>
<dbReference type="GO" id="GO:0006310">
    <property type="term" value="P:DNA recombination"/>
    <property type="evidence" value="ECO:0007669"/>
    <property type="project" value="InterPro"/>
</dbReference>
<dbReference type="PIRSF" id="PIRSF003128">
    <property type="entry name" value="RecN"/>
    <property type="match status" value="1"/>
</dbReference>
<organism evidence="11 12">
    <name type="scientific">Lawsonia intracellularis (strain PHE/MN1-00)</name>
    <dbReference type="NCBI Taxonomy" id="363253"/>
    <lineage>
        <taxon>Bacteria</taxon>
        <taxon>Pseudomonadati</taxon>
        <taxon>Thermodesulfobacteriota</taxon>
        <taxon>Desulfovibrionia</taxon>
        <taxon>Desulfovibrionales</taxon>
        <taxon>Desulfovibrionaceae</taxon>
        <taxon>Lawsonia</taxon>
    </lineage>
</organism>
<evidence type="ECO:0000256" key="5">
    <source>
        <dbReference type="ARBA" id="ARBA00022763"/>
    </source>
</evidence>
<evidence type="ECO:0000256" key="2">
    <source>
        <dbReference type="ARBA" id="ARBA00009441"/>
    </source>
</evidence>
<evidence type="ECO:0000256" key="3">
    <source>
        <dbReference type="ARBA" id="ARBA00021315"/>
    </source>
</evidence>
<dbReference type="PANTHER" id="PTHR11059">
    <property type="entry name" value="DNA REPAIR PROTEIN RECN"/>
    <property type="match status" value="1"/>
</dbReference>
<dbReference type="KEGG" id="lip:LI0249"/>
<dbReference type="InterPro" id="IPR027417">
    <property type="entry name" value="P-loop_NTPase"/>
</dbReference>
<dbReference type="InterPro" id="IPR003395">
    <property type="entry name" value="RecF/RecN/SMC_N"/>
</dbReference>
<comment type="similarity">
    <text evidence="2 9">Belongs to the RecN family.</text>
</comment>